<keyword evidence="4" id="KW-0479">Metal-binding</keyword>
<dbReference type="EMBL" id="KV423951">
    <property type="protein sequence ID" value="KZT58470.1"/>
    <property type="molecule type" value="Genomic_DNA"/>
</dbReference>
<gene>
    <name evidence="9" type="ORF">CALCODRAFT_240900</name>
</gene>
<dbReference type="SUPFAM" id="SSF48264">
    <property type="entry name" value="Cytochrome P450"/>
    <property type="match status" value="1"/>
</dbReference>
<dbReference type="Gene3D" id="1.10.630.10">
    <property type="entry name" value="Cytochrome P450"/>
    <property type="match status" value="1"/>
</dbReference>
<proteinExistence type="inferred from homology"/>
<dbReference type="AlphaFoldDB" id="A0A165GTU6"/>
<dbReference type="GO" id="GO:0016705">
    <property type="term" value="F:oxidoreductase activity, acting on paired donors, with incorporation or reduction of molecular oxygen"/>
    <property type="evidence" value="ECO:0007669"/>
    <property type="project" value="InterPro"/>
</dbReference>
<evidence type="ECO:0000256" key="1">
    <source>
        <dbReference type="ARBA" id="ARBA00001971"/>
    </source>
</evidence>
<evidence type="ECO:0000313" key="10">
    <source>
        <dbReference type="Proteomes" id="UP000076842"/>
    </source>
</evidence>
<dbReference type="PANTHER" id="PTHR46300:SF11">
    <property type="entry name" value="OXIDOREDUCTASE, PUTATIVE-RELATED"/>
    <property type="match status" value="1"/>
</dbReference>
<dbReference type="InterPro" id="IPR036396">
    <property type="entry name" value="Cyt_P450_sf"/>
</dbReference>
<comment type="cofactor">
    <cofactor evidence="1">
        <name>heme</name>
        <dbReference type="ChEBI" id="CHEBI:30413"/>
    </cofactor>
</comment>
<dbReference type="OrthoDB" id="1055148at2759"/>
<dbReference type="Pfam" id="PF00067">
    <property type="entry name" value="p450"/>
    <property type="match status" value="1"/>
</dbReference>
<keyword evidence="3" id="KW-0349">Heme</keyword>
<dbReference type="PANTHER" id="PTHR46300">
    <property type="entry name" value="P450, PUTATIVE (EUROFUNG)-RELATED-RELATED"/>
    <property type="match status" value="1"/>
</dbReference>
<evidence type="ECO:0000256" key="8">
    <source>
        <dbReference type="SAM" id="SignalP"/>
    </source>
</evidence>
<reference evidence="9 10" key="1">
    <citation type="journal article" date="2016" name="Mol. Biol. Evol.">
        <title>Comparative Genomics of Early-Diverging Mushroom-Forming Fungi Provides Insights into the Origins of Lignocellulose Decay Capabilities.</title>
        <authorList>
            <person name="Nagy L.G."/>
            <person name="Riley R."/>
            <person name="Tritt A."/>
            <person name="Adam C."/>
            <person name="Daum C."/>
            <person name="Floudas D."/>
            <person name="Sun H."/>
            <person name="Yadav J.S."/>
            <person name="Pangilinan J."/>
            <person name="Larsson K.H."/>
            <person name="Matsuura K."/>
            <person name="Barry K."/>
            <person name="Labutti K."/>
            <person name="Kuo R."/>
            <person name="Ohm R.A."/>
            <person name="Bhattacharya S.S."/>
            <person name="Shirouzu T."/>
            <person name="Yoshinaga Y."/>
            <person name="Martin F.M."/>
            <person name="Grigoriev I.V."/>
            <person name="Hibbett D.S."/>
        </authorList>
    </citation>
    <scope>NUCLEOTIDE SEQUENCE [LARGE SCALE GENOMIC DNA]</scope>
    <source>
        <strain evidence="9 10">HHB12733</strain>
    </source>
</reference>
<sequence>MLNATLSLLVLFLSIFIIWDALRKRNTRLPPGPPGLPLLGNILQHPAQFLYRKLHAWSHEYGPIYTIWMGIQPFVILGSAAVSEDVLEPMSAVTSDRPVMIKARKFFFRDMNLVWQDHTLTVESSAPVDSCQSQHLCCQRSPPNASAGSHLSDS</sequence>
<dbReference type="Proteomes" id="UP000076842">
    <property type="component" value="Unassembled WGS sequence"/>
</dbReference>
<keyword evidence="7" id="KW-0503">Monooxygenase</keyword>
<evidence type="ECO:0000256" key="6">
    <source>
        <dbReference type="ARBA" id="ARBA00023004"/>
    </source>
</evidence>
<feature type="signal peptide" evidence="8">
    <location>
        <begin position="1"/>
        <end position="21"/>
    </location>
</feature>
<comment type="similarity">
    <text evidence="2">Belongs to the cytochrome P450 family.</text>
</comment>
<evidence type="ECO:0000256" key="3">
    <source>
        <dbReference type="ARBA" id="ARBA00022617"/>
    </source>
</evidence>
<feature type="chain" id="PRO_5007858313" description="Cytochrome P450" evidence="8">
    <location>
        <begin position="22"/>
        <end position="154"/>
    </location>
</feature>
<dbReference type="GO" id="GO:0020037">
    <property type="term" value="F:heme binding"/>
    <property type="evidence" value="ECO:0007669"/>
    <property type="project" value="InterPro"/>
</dbReference>
<dbReference type="STRING" id="1353952.A0A165GTU6"/>
<protein>
    <recommendedName>
        <fullName evidence="11">Cytochrome P450</fullName>
    </recommendedName>
</protein>
<keyword evidence="6" id="KW-0408">Iron</keyword>
<keyword evidence="5" id="KW-0560">Oxidoreductase</keyword>
<evidence type="ECO:0000256" key="5">
    <source>
        <dbReference type="ARBA" id="ARBA00023002"/>
    </source>
</evidence>
<name>A0A165GTU6_9BASI</name>
<dbReference type="InterPro" id="IPR001128">
    <property type="entry name" value="Cyt_P450"/>
</dbReference>
<evidence type="ECO:0000256" key="7">
    <source>
        <dbReference type="ARBA" id="ARBA00023033"/>
    </source>
</evidence>
<keyword evidence="10" id="KW-1185">Reference proteome</keyword>
<dbReference type="GO" id="GO:0004497">
    <property type="term" value="F:monooxygenase activity"/>
    <property type="evidence" value="ECO:0007669"/>
    <property type="project" value="UniProtKB-KW"/>
</dbReference>
<evidence type="ECO:0008006" key="11">
    <source>
        <dbReference type="Google" id="ProtNLM"/>
    </source>
</evidence>
<accession>A0A165GTU6</accession>
<organism evidence="9 10">
    <name type="scientific">Calocera cornea HHB12733</name>
    <dbReference type="NCBI Taxonomy" id="1353952"/>
    <lineage>
        <taxon>Eukaryota</taxon>
        <taxon>Fungi</taxon>
        <taxon>Dikarya</taxon>
        <taxon>Basidiomycota</taxon>
        <taxon>Agaricomycotina</taxon>
        <taxon>Dacrymycetes</taxon>
        <taxon>Dacrymycetales</taxon>
        <taxon>Dacrymycetaceae</taxon>
        <taxon>Calocera</taxon>
    </lineage>
</organism>
<keyword evidence="8" id="KW-0732">Signal</keyword>
<dbReference type="InParanoid" id="A0A165GTU6"/>
<evidence type="ECO:0000256" key="4">
    <source>
        <dbReference type="ARBA" id="ARBA00022723"/>
    </source>
</evidence>
<dbReference type="InterPro" id="IPR050364">
    <property type="entry name" value="Cytochrome_P450_fung"/>
</dbReference>
<dbReference type="GO" id="GO:0005506">
    <property type="term" value="F:iron ion binding"/>
    <property type="evidence" value="ECO:0007669"/>
    <property type="project" value="InterPro"/>
</dbReference>
<evidence type="ECO:0000313" key="9">
    <source>
        <dbReference type="EMBL" id="KZT58470.1"/>
    </source>
</evidence>
<evidence type="ECO:0000256" key="2">
    <source>
        <dbReference type="ARBA" id="ARBA00010617"/>
    </source>
</evidence>